<evidence type="ECO:0008006" key="3">
    <source>
        <dbReference type="Google" id="ProtNLM"/>
    </source>
</evidence>
<evidence type="ECO:0000313" key="2">
    <source>
        <dbReference type="Proteomes" id="UP001500840"/>
    </source>
</evidence>
<dbReference type="EMBL" id="BAABGA010000035">
    <property type="protein sequence ID" value="GAA4455339.1"/>
    <property type="molecule type" value="Genomic_DNA"/>
</dbReference>
<name>A0ABP8MUV7_9BACT</name>
<reference evidence="2" key="1">
    <citation type="journal article" date="2019" name="Int. J. Syst. Evol. Microbiol.">
        <title>The Global Catalogue of Microorganisms (GCM) 10K type strain sequencing project: providing services to taxonomists for standard genome sequencing and annotation.</title>
        <authorList>
            <consortium name="The Broad Institute Genomics Platform"/>
            <consortium name="The Broad Institute Genome Sequencing Center for Infectious Disease"/>
            <person name="Wu L."/>
            <person name="Ma J."/>
        </authorList>
    </citation>
    <scope>NUCLEOTIDE SEQUENCE [LARGE SCALE GENOMIC DNA]</scope>
    <source>
        <strain evidence="2">JCM 17759</strain>
    </source>
</reference>
<proteinExistence type="predicted"/>
<evidence type="ECO:0000313" key="1">
    <source>
        <dbReference type="EMBL" id="GAA4455339.1"/>
    </source>
</evidence>
<accession>A0ABP8MUV7</accession>
<protein>
    <recommendedName>
        <fullName evidence="3">DUF4240 domain-containing protein</fullName>
    </recommendedName>
</protein>
<organism evidence="1 2">
    <name type="scientific">Novipirellula rosea</name>
    <dbReference type="NCBI Taxonomy" id="1031540"/>
    <lineage>
        <taxon>Bacteria</taxon>
        <taxon>Pseudomonadati</taxon>
        <taxon>Planctomycetota</taxon>
        <taxon>Planctomycetia</taxon>
        <taxon>Pirellulales</taxon>
        <taxon>Pirellulaceae</taxon>
        <taxon>Novipirellula</taxon>
    </lineage>
</organism>
<comment type="caution">
    <text evidence="1">The sequence shown here is derived from an EMBL/GenBank/DDBJ whole genome shotgun (WGS) entry which is preliminary data.</text>
</comment>
<dbReference type="Proteomes" id="UP001500840">
    <property type="component" value="Unassembled WGS sequence"/>
</dbReference>
<gene>
    <name evidence="1" type="ORF">GCM10023156_29160</name>
</gene>
<keyword evidence="2" id="KW-1185">Reference proteome</keyword>
<dbReference type="RefSeq" id="WP_345323129.1">
    <property type="nucleotide sequence ID" value="NZ_BAABGA010000035.1"/>
</dbReference>
<sequence length="157" mass="17808">MSTSIWNRLFESAGEGLQWGLWQAVINTVAESVLATQGIKPENDYELDEDYDCELHGLIGDWMRESLPRDHTLIELLDGPEVFEGNGTAWEEEICLTGDACPCIDDIYESLSLRSECRHAFYGGITKEMLEDFYRDWRACFLSRVADEARLVSNSSG</sequence>